<keyword evidence="1" id="KW-0732">Signal</keyword>
<dbReference type="Gene3D" id="3.40.50.12470">
    <property type="match status" value="1"/>
</dbReference>
<feature type="chain" id="PRO_5001646146" evidence="1">
    <location>
        <begin position="22"/>
        <end position="125"/>
    </location>
</feature>
<feature type="signal peptide" evidence="1">
    <location>
        <begin position="1"/>
        <end position="21"/>
    </location>
</feature>
<dbReference type="HOGENOM" id="CLU_1992808_0_0_1"/>
<dbReference type="Proteomes" id="UP000027222">
    <property type="component" value="Unassembled WGS sequence"/>
</dbReference>
<organism evidence="2 3">
    <name type="scientific">Galerina marginata (strain CBS 339.88)</name>
    <dbReference type="NCBI Taxonomy" id="685588"/>
    <lineage>
        <taxon>Eukaryota</taxon>
        <taxon>Fungi</taxon>
        <taxon>Dikarya</taxon>
        <taxon>Basidiomycota</taxon>
        <taxon>Agaricomycotina</taxon>
        <taxon>Agaricomycetes</taxon>
        <taxon>Agaricomycetidae</taxon>
        <taxon>Agaricales</taxon>
        <taxon>Agaricineae</taxon>
        <taxon>Strophariaceae</taxon>
        <taxon>Galerina</taxon>
    </lineage>
</organism>
<protein>
    <submittedName>
        <fullName evidence="2">Uncharacterized protein</fullName>
    </submittedName>
</protein>
<sequence>MLCRLLWLLAGQGAPPPPAYSSTSSPSFAQRATEEALLLFRLENVDPDHSPLIISNPTKHSEVKFPGLQFTTNIDTNLKFHLSADALTFGSVMLEGTDTRISGQDVGHRTFSHRHAMLVNQKKWA</sequence>
<dbReference type="AlphaFoldDB" id="A0A067SUA0"/>
<evidence type="ECO:0000313" key="3">
    <source>
        <dbReference type="Proteomes" id="UP000027222"/>
    </source>
</evidence>
<evidence type="ECO:0000256" key="1">
    <source>
        <dbReference type="SAM" id="SignalP"/>
    </source>
</evidence>
<keyword evidence="3" id="KW-1185">Reference proteome</keyword>
<evidence type="ECO:0000313" key="2">
    <source>
        <dbReference type="EMBL" id="KDR70353.1"/>
    </source>
</evidence>
<accession>A0A067SUA0</accession>
<dbReference type="STRING" id="685588.A0A067SUA0"/>
<dbReference type="OrthoDB" id="3007174at2759"/>
<dbReference type="EMBL" id="KL142397">
    <property type="protein sequence ID" value="KDR70353.1"/>
    <property type="molecule type" value="Genomic_DNA"/>
</dbReference>
<gene>
    <name evidence="2" type="ORF">GALMADRAFT_230042</name>
</gene>
<reference evidence="3" key="1">
    <citation type="journal article" date="2014" name="Proc. Natl. Acad. Sci. U.S.A.">
        <title>Extensive sampling of basidiomycete genomes demonstrates inadequacy of the white-rot/brown-rot paradigm for wood decay fungi.</title>
        <authorList>
            <person name="Riley R."/>
            <person name="Salamov A.A."/>
            <person name="Brown D.W."/>
            <person name="Nagy L.G."/>
            <person name="Floudas D."/>
            <person name="Held B.W."/>
            <person name="Levasseur A."/>
            <person name="Lombard V."/>
            <person name="Morin E."/>
            <person name="Otillar R."/>
            <person name="Lindquist E.A."/>
            <person name="Sun H."/>
            <person name="LaButti K.M."/>
            <person name="Schmutz J."/>
            <person name="Jabbour D."/>
            <person name="Luo H."/>
            <person name="Baker S.E."/>
            <person name="Pisabarro A.G."/>
            <person name="Walton J.D."/>
            <person name="Blanchette R.A."/>
            <person name="Henrissat B."/>
            <person name="Martin F."/>
            <person name="Cullen D."/>
            <person name="Hibbett D.S."/>
            <person name="Grigoriev I.V."/>
        </authorList>
    </citation>
    <scope>NUCLEOTIDE SEQUENCE [LARGE SCALE GENOMIC DNA]</scope>
    <source>
        <strain evidence="3">CBS 339.88</strain>
    </source>
</reference>
<name>A0A067SUA0_GALM3</name>
<proteinExistence type="predicted"/>